<keyword evidence="2" id="KW-1185">Reference proteome</keyword>
<reference evidence="1 2" key="1">
    <citation type="submission" date="2019-04" db="EMBL/GenBank/DDBJ databases">
        <title>Nine Novel Phages from a Plateau Lake in Southwest China Provide Insights into Aeromonas Phage Diversity.</title>
        <authorList>
            <person name="Xiao W."/>
            <person name="Bai M."/>
            <person name="Wang Y."/>
            <person name="Cui X."/>
        </authorList>
    </citation>
    <scope>NUCLEOTIDE SEQUENCE [LARGE SCALE GENOMIC DNA]</scope>
</reference>
<accession>A0A4Y5TY75</accession>
<proteinExistence type="predicted"/>
<dbReference type="EMBL" id="MK804893">
    <property type="protein sequence ID" value="QDB73975.1"/>
    <property type="molecule type" value="Genomic_DNA"/>
</dbReference>
<name>A0A4Y5TY75_9CAUD</name>
<dbReference type="Proteomes" id="UP000316128">
    <property type="component" value="Segment"/>
</dbReference>
<evidence type="ECO:0000313" key="2">
    <source>
        <dbReference type="Proteomes" id="UP000316128"/>
    </source>
</evidence>
<gene>
    <name evidence="1" type="ORF">2L372D_061</name>
</gene>
<protein>
    <submittedName>
        <fullName evidence="1">Uncharacterized protein</fullName>
    </submittedName>
</protein>
<sequence length="81" mass="9707">MEYKYPQELVDFLTEQEGEGSEIFTTQNSDSTVWIITYPSLKDYISIIEWYQGEDTYNHVNLMDKAFKRFKLVVKELENKQ</sequence>
<organism evidence="1 2">
    <name type="scientific">Aeromonas phage 2L372D</name>
    <dbReference type="NCBI Taxonomy" id="2588097"/>
    <lineage>
        <taxon>Viruses</taxon>
        <taxon>Duplodnaviria</taxon>
        <taxon>Heunggongvirae</taxon>
        <taxon>Uroviricota</taxon>
        <taxon>Caudoviricetes</taxon>
        <taxon>Plateaulakevirus</taxon>
        <taxon>Plateaulakevirus pv2L372D</taxon>
    </lineage>
</organism>
<evidence type="ECO:0000313" key="1">
    <source>
        <dbReference type="EMBL" id="QDB73975.1"/>
    </source>
</evidence>